<dbReference type="OrthoDB" id="1934635at2759"/>
<sequence length="183" mass="21562">MGPYESWSIKLLKLRCKLKEVYLENPLWVLMVGKGRIGRKRRLRHKEKTFSILSIEKGELLVDKKAKDKVVCDVLSRKPWQFDKKVIQDRVTNQFTFIHMGQRVVLKPLFPIEVHKDQKKIRVKRESMRKLLEEFQDAFLEDIPHGLPPLRGTEHHIHLTLGASLPNKLVYGTNLEEAKEIYK</sequence>
<proteinExistence type="predicted"/>
<accession>A0A371I5B4</accession>
<dbReference type="PANTHER" id="PTHR35046:SF26">
    <property type="entry name" value="RNA-DIRECTED DNA POLYMERASE"/>
    <property type="match status" value="1"/>
</dbReference>
<gene>
    <name evidence="1" type="ORF">CR513_05301</name>
</gene>
<dbReference type="AlphaFoldDB" id="A0A371I5B4"/>
<name>A0A371I5B4_MUCPR</name>
<organism evidence="1 2">
    <name type="scientific">Mucuna pruriens</name>
    <name type="common">Velvet bean</name>
    <name type="synonym">Dolichos pruriens</name>
    <dbReference type="NCBI Taxonomy" id="157652"/>
    <lineage>
        <taxon>Eukaryota</taxon>
        <taxon>Viridiplantae</taxon>
        <taxon>Streptophyta</taxon>
        <taxon>Embryophyta</taxon>
        <taxon>Tracheophyta</taxon>
        <taxon>Spermatophyta</taxon>
        <taxon>Magnoliopsida</taxon>
        <taxon>eudicotyledons</taxon>
        <taxon>Gunneridae</taxon>
        <taxon>Pentapetalae</taxon>
        <taxon>rosids</taxon>
        <taxon>fabids</taxon>
        <taxon>Fabales</taxon>
        <taxon>Fabaceae</taxon>
        <taxon>Papilionoideae</taxon>
        <taxon>50 kb inversion clade</taxon>
        <taxon>NPAAA clade</taxon>
        <taxon>indigoferoid/millettioid clade</taxon>
        <taxon>Phaseoleae</taxon>
        <taxon>Mucuna</taxon>
    </lineage>
</organism>
<dbReference type="PANTHER" id="PTHR35046">
    <property type="entry name" value="ZINC KNUCKLE (CCHC-TYPE) FAMILY PROTEIN"/>
    <property type="match status" value="1"/>
</dbReference>
<keyword evidence="2" id="KW-1185">Reference proteome</keyword>
<dbReference type="EMBL" id="QJKJ01000888">
    <property type="protein sequence ID" value="RDY10216.1"/>
    <property type="molecule type" value="Genomic_DNA"/>
</dbReference>
<reference evidence="1" key="1">
    <citation type="submission" date="2018-05" db="EMBL/GenBank/DDBJ databases">
        <title>Draft genome of Mucuna pruriens seed.</title>
        <authorList>
            <person name="Nnadi N.E."/>
            <person name="Vos R."/>
            <person name="Hasami M.H."/>
            <person name="Devisetty U.K."/>
            <person name="Aguiy J.C."/>
        </authorList>
    </citation>
    <scope>NUCLEOTIDE SEQUENCE [LARGE SCALE GENOMIC DNA]</scope>
    <source>
        <strain evidence="1">JCA_2017</strain>
    </source>
</reference>
<dbReference type="Proteomes" id="UP000257109">
    <property type="component" value="Unassembled WGS sequence"/>
</dbReference>
<protein>
    <submittedName>
        <fullName evidence="1">Uncharacterized protein</fullName>
    </submittedName>
</protein>
<evidence type="ECO:0000313" key="2">
    <source>
        <dbReference type="Proteomes" id="UP000257109"/>
    </source>
</evidence>
<comment type="caution">
    <text evidence="1">The sequence shown here is derived from an EMBL/GenBank/DDBJ whole genome shotgun (WGS) entry which is preliminary data.</text>
</comment>
<evidence type="ECO:0000313" key="1">
    <source>
        <dbReference type="EMBL" id="RDY10216.1"/>
    </source>
</evidence>
<feature type="non-terminal residue" evidence="1">
    <location>
        <position position="1"/>
    </location>
</feature>